<proteinExistence type="predicted"/>
<dbReference type="InterPro" id="IPR057085">
    <property type="entry name" value="Ig_Irg-7"/>
</dbReference>
<dbReference type="PANTHER" id="PTHR47324:SF1">
    <property type="entry name" value="EGF-LIKE DOMAIN-CONTAINING PROTEIN-RELATED"/>
    <property type="match status" value="1"/>
</dbReference>
<dbReference type="Pfam" id="PF23623">
    <property type="entry name" value="GBD_IRG7_N"/>
    <property type="match status" value="1"/>
</dbReference>
<comment type="caution">
    <text evidence="4">Lacks conserved residue(s) required for the propagation of feature annotation.</text>
</comment>
<keyword evidence="4" id="KW-1015">Disulfide bond</keyword>
<evidence type="ECO:0000256" key="3">
    <source>
        <dbReference type="ARBA" id="ARBA00022729"/>
    </source>
</evidence>
<evidence type="ECO:0000259" key="6">
    <source>
        <dbReference type="PROSITE" id="PS50026"/>
    </source>
</evidence>
<dbReference type="Gene3D" id="2.10.25.10">
    <property type="entry name" value="Laminin"/>
    <property type="match status" value="1"/>
</dbReference>
<dbReference type="PROSITE" id="PS00022">
    <property type="entry name" value="EGF_1"/>
    <property type="match status" value="1"/>
</dbReference>
<keyword evidence="3 5" id="KW-0732">Signal</keyword>
<dbReference type="InterPro" id="IPR000742">
    <property type="entry name" value="EGF"/>
</dbReference>
<evidence type="ECO:0000256" key="2">
    <source>
        <dbReference type="ARBA" id="ARBA00022525"/>
    </source>
</evidence>
<dbReference type="Pfam" id="PF24415">
    <property type="entry name" value="Ig_Irg-7"/>
    <property type="match status" value="1"/>
</dbReference>
<evidence type="ECO:0000313" key="8">
    <source>
        <dbReference type="Proteomes" id="UP000271162"/>
    </source>
</evidence>
<dbReference type="Proteomes" id="UP000271162">
    <property type="component" value="Unassembled WGS sequence"/>
</dbReference>
<gene>
    <name evidence="7" type="ORF">NBR_LOCUS15948</name>
</gene>
<evidence type="ECO:0000256" key="5">
    <source>
        <dbReference type="SAM" id="SignalP"/>
    </source>
</evidence>
<sequence>MRLFLLAACLVCALASLPLDEPESVKKVLRTWLADKQVEIVDHPESPRELRAAAAVAEGSHNSHGLAQQLDANTLSVSRSCNTPGYTGEFCEFPICYETNPTLPPVMEEETVAIDASTLANCTQQYVVYVDESMYAVSIDIEMDSPLNPTFILQGEDGSVANPDLLTQTRDHVEAVFGYLPPGRYLVIPSADLKTTSCVLSVRARTSITVTGGFLLGEGTASERSDYPQKYTYYQQLASVVVHANSLRSPAKLQSINFIGEENTMYRPRLLSTRYNCSYEYIFESFFCKSTGSYLYQVEVNPATTAAPPSTVAPTEPAKCKNNGIFVKNLDGSTYCYCLGLYTGADCGTRVCANGGTPDSNGKCMCAAGFMGEFCENVYCTDNTGLAFDAEHPTLTLVIRTRQQLSDVIAQVSRAVQTMVNDLTFDPDYLRRYVLVLFNNNKATTNSYPDSISLLDALSAAAKTTDTAALSQYLTYKSPVYVITDAVPSDGSEVDNVYHLANDWRSPIHFIYLEPKTASGCKADIEDSAYRLMDTVAQRSSGQTFYFQDYSPPIGNSDHSTVTFTLGWQVEKQKAVWRRDFRTADYLGIKQHLANVDWIGTLTVLNTVNEQYEAFLAILHHVIELFVPLKKTKPMELGLPNYLKRMNSHRSFLWDKASSSSSMDSKEWADYKTFNAKVEKALYRYNLYKEKKILEQEDTMKFYSYINSRSSKKKGAAFGMPTLRGCD</sequence>
<evidence type="ECO:0000256" key="4">
    <source>
        <dbReference type="PROSITE-ProRule" id="PRU00076"/>
    </source>
</evidence>
<dbReference type="PANTHER" id="PTHR47324">
    <property type="entry name" value="PROTEIN IRG-7-RELATED"/>
    <property type="match status" value="1"/>
</dbReference>
<feature type="signal peptide" evidence="5">
    <location>
        <begin position="1"/>
        <end position="15"/>
    </location>
</feature>
<feature type="disulfide bond" evidence="4">
    <location>
        <begin position="366"/>
        <end position="375"/>
    </location>
</feature>
<evidence type="ECO:0000313" key="9">
    <source>
        <dbReference type="WBParaSite" id="NBR_0001594701-mRNA-1"/>
    </source>
</evidence>
<dbReference type="WBParaSite" id="NBR_0001594701-mRNA-1">
    <property type="protein sequence ID" value="NBR_0001594701-mRNA-1"/>
    <property type="gene ID" value="NBR_0001594701"/>
</dbReference>
<dbReference type="InterPro" id="IPR057086">
    <property type="entry name" value="GBD_Irg-7_N"/>
</dbReference>
<dbReference type="Pfam" id="PF25106">
    <property type="entry name" value="VWA_4"/>
    <property type="match status" value="1"/>
</dbReference>
<keyword evidence="2" id="KW-0964">Secreted</keyword>
<feature type="chain" id="PRO_5043125610" evidence="5">
    <location>
        <begin position="16"/>
        <end position="727"/>
    </location>
</feature>
<protein>
    <submittedName>
        <fullName evidence="9">EGF-like domain-containing protein</fullName>
    </submittedName>
</protein>
<dbReference type="AlphaFoldDB" id="A0A0N4YGK5"/>
<dbReference type="PROSITE" id="PS50026">
    <property type="entry name" value="EGF_3"/>
    <property type="match status" value="1"/>
</dbReference>
<reference evidence="7 8" key="2">
    <citation type="submission" date="2018-11" db="EMBL/GenBank/DDBJ databases">
        <authorList>
            <consortium name="Pathogen Informatics"/>
        </authorList>
    </citation>
    <scope>NUCLEOTIDE SEQUENCE [LARGE SCALE GENOMIC DNA]</scope>
</reference>
<reference evidence="9" key="1">
    <citation type="submission" date="2017-02" db="UniProtKB">
        <authorList>
            <consortium name="WormBaseParasite"/>
        </authorList>
    </citation>
    <scope>IDENTIFICATION</scope>
</reference>
<dbReference type="InterPro" id="IPR056861">
    <property type="entry name" value="HMCN1-like_VWA"/>
</dbReference>
<dbReference type="PROSITE" id="PS01186">
    <property type="entry name" value="EGF_2"/>
    <property type="match status" value="1"/>
</dbReference>
<feature type="domain" description="EGF-like" evidence="6">
    <location>
        <begin position="343"/>
        <end position="376"/>
    </location>
</feature>
<organism evidence="9">
    <name type="scientific">Nippostrongylus brasiliensis</name>
    <name type="common">Rat hookworm</name>
    <dbReference type="NCBI Taxonomy" id="27835"/>
    <lineage>
        <taxon>Eukaryota</taxon>
        <taxon>Metazoa</taxon>
        <taxon>Ecdysozoa</taxon>
        <taxon>Nematoda</taxon>
        <taxon>Chromadorea</taxon>
        <taxon>Rhabditida</taxon>
        <taxon>Rhabditina</taxon>
        <taxon>Rhabditomorpha</taxon>
        <taxon>Strongyloidea</taxon>
        <taxon>Heligmosomidae</taxon>
        <taxon>Nippostrongylus</taxon>
    </lineage>
</organism>
<comment type="subcellular location">
    <subcellularLocation>
        <location evidence="1">Secreted</location>
    </subcellularLocation>
</comment>
<evidence type="ECO:0000256" key="1">
    <source>
        <dbReference type="ARBA" id="ARBA00004613"/>
    </source>
</evidence>
<dbReference type="STRING" id="27835.A0A0N4YGK5"/>
<dbReference type="InterPro" id="IPR053295">
    <property type="entry name" value="Innate_immunity_reg"/>
</dbReference>
<dbReference type="EMBL" id="UYSL01021965">
    <property type="protein sequence ID" value="VDL79542.1"/>
    <property type="molecule type" value="Genomic_DNA"/>
</dbReference>
<keyword evidence="8" id="KW-1185">Reference proteome</keyword>
<accession>A0A0N4YGK5</accession>
<evidence type="ECO:0000313" key="7">
    <source>
        <dbReference type="EMBL" id="VDL79542.1"/>
    </source>
</evidence>
<name>A0A0N4YGK5_NIPBR</name>
<keyword evidence="4" id="KW-0245">EGF-like domain</keyword>